<organism evidence="14 15">
    <name type="scientific">Paracoccus pacificus</name>
    <dbReference type="NCBI Taxonomy" id="1463598"/>
    <lineage>
        <taxon>Bacteria</taxon>
        <taxon>Pseudomonadati</taxon>
        <taxon>Pseudomonadota</taxon>
        <taxon>Alphaproteobacteria</taxon>
        <taxon>Rhodobacterales</taxon>
        <taxon>Paracoccaceae</taxon>
        <taxon>Paracoccus</taxon>
    </lineage>
</organism>
<accession>A0ABW4RBM4</accession>
<keyword evidence="9" id="KW-0406">Ion transport</keyword>
<feature type="transmembrane region" description="Helical" evidence="12">
    <location>
        <begin position="146"/>
        <end position="174"/>
    </location>
</feature>
<keyword evidence="15" id="KW-1185">Reference proteome</keyword>
<name>A0ABW4RBM4_9RHOB</name>
<evidence type="ECO:0000256" key="3">
    <source>
        <dbReference type="ARBA" id="ARBA00022448"/>
    </source>
</evidence>
<dbReference type="InterPro" id="IPR038770">
    <property type="entry name" value="Na+/solute_symporter_sf"/>
</dbReference>
<evidence type="ECO:0000256" key="9">
    <source>
        <dbReference type="ARBA" id="ARBA00023065"/>
    </source>
</evidence>
<feature type="transmembrane region" description="Helical" evidence="12">
    <location>
        <begin position="308"/>
        <end position="328"/>
    </location>
</feature>
<dbReference type="EMBL" id="JBHUEN010000043">
    <property type="protein sequence ID" value="MFD1883084.1"/>
    <property type="molecule type" value="Genomic_DNA"/>
</dbReference>
<keyword evidence="7" id="KW-0630">Potassium</keyword>
<evidence type="ECO:0000256" key="11">
    <source>
        <dbReference type="SAM" id="MobiDB-lite"/>
    </source>
</evidence>
<dbReference type="PROSITE" id="PS51201">
    <property type="entry name" value="RCK_N"/>
    <property type="match status" value="1"/>
</dbReference>
<evidence type="ECO:0000313" key="15">
    <source>
        <dbReference type="Proteomes" id="UP001597213"/>
    </source>
</evidence>
<evidence type="ECO:0000256" key="5">
    <source>
        <dbReference type="ARBA" id="ARBA00022538"/>
    </source>
</evidence>
<feature type="transmembrane region" description="Helical" evidence="12">
    <location>
        <begin position="194"/>
        <end position="216"/>
    </location>
</feature>
<evidence type="ECO:0000256" key="8">
    <source>
        <dbReference type="ARBA" id="ARBA00022989"/>
    </source>
</evidence>
<dbReference type="PANTHER" id="PTHR46157:SF4">
    <property type="entry name" value="K(+) EFFLUX ANTIPORTER 3, CHLOROPLASTIC"/>
    <property type="match status" value="1"/>
</dbReference>
<feature type="transmembrane region" description="Helical" evidence="12">
    <location>
        <begin position="30"/>
        <end position="48"/>
    </location>
</feature>
<feature type="transmembrane region" description="Helical" evidence="12">
    <location>
        <begin position="113"/>
        <end position="134"/>
    </location>
</feature>
<dbReference type="PANTHER" id="PTHR46157">
    <property type="entry name" value="K(+) EFFLUX ANTIPORTER 3, CHLOROPLASTIC"/>
    <property type="match status" value="1"/>
</dbReference>
<feature type="domain" description="RCK N-terminal" evidence="13">
    <location>
        <begin position="413"/>
        <end position="529"/>
    </location>
</feature>
<reference evidence="15" key="1">
    <citation type="journal article" date="2019" name="Int. J. Syst. Evol. Microbiol.">
        <title>The Global Catalogue of Microorganisms (GCM) 10K type strain sequencing project: providing services to taxonomists for standard genome sequencing and annotation.</title>
        <authorList>
            <consortium name="The Broad Institute Genomics Platform"/>
            <consortium name="The Broad Institute Genome Sequencing Center for Infectious Disease"/>
            <person name="Wu L."/>
            <person name="Ma J."/>
        </authorList>
    </citation>
    <scope>NUCLEOTIDE SEQUENCE [LARGE SCALE GENOMIC DNA]</scope>
    <source>
        <strain evidence="15">CCUG 56029</strain>
    </source>
</reference>
<feature type="transmembrane region" description="Helical" evidence="12">
    <location>
        <begin position="85"/>
        <end position="107"/>
    </location>
</feature>
<evidence type="ECO:0000256" key="1">
    <source>
        <dbReference type="ARBA" id="ARBA00004141"/>
    </source>
</evidence>
<gene>
    <name evidence="14" type="ORF">ACFSCT_15285</name>
</gene>
<dbReference type="InterPro" id="IPR036291">
    <property type="entry name" value="NAD(P)-bd_dom_sf"/>
</dbReference>
<feature type="transmembrane region" description="Helical" evidence="12">
    <location>
        <begin position="372"/>
        <end position="391"/>
    </location>
</feature>
<feature type="region of interest" description="Disordered" evidence="11">
    <location>
        <begin position="627"/>
        <end position="648"/>
    </location>
</feature>
<evidence type="ECO:0000256" key="2">
    <source>
        <dbReference type="ARBA" id="ARBA00005551"/>
    </source>
</evidence>
<keyword evidence="5" id="KW-0633">Potassium transport</keyword>
<dbReference type="InterPro" id="IPR003148">
    <property type="entry name" value="RCK_N"/>
</dbReference>
<keyword evidence="4" id="KW-0050">Antiport</keyword>
<keyword evidence="3" id="KW-0813">Transport</keyword>
<keyword evidence="8 12" id="KW-1133">Transmembrane helix</keyword>
<dbReference type="RefSeq" id="WP_379144122.1">
    <property type="nucleotide sequence ID" value="NZ_JBHUEN010000043.1"/>
</dbReference>
<dbReference type="Gene3D" id="3.40.50.720">
    <property type="entry name" value="NAD(P)-binding Rossmann-like Domain"/>
    <property type="match status" value="1"/>
</dbReference>
<protein>
    <submittedName>
        <fullName evidence="14">Monovalent cation:proton antiporter-2 (CPA2) family protein</fullName>
    </submittedName>
</protein>
<keyword evidence="10 12" id="KW-0472">Membrane</keyword>
<feature type="transmembrane region" description="Helical" evidence="12">
    <location>
        <begin position="54"/>
        <end position="73"/>
    </location>
</feature>
<evidence type="ECO:0000256" key="6">
    <source>
        <dbReference type="ARBA" id="ARBA00022692"/>
    </source>
</evidence>
<evidence type="ECO:0000256" key="4">
    <source>
        <dbReference type="ARBA" id="ARBA00022449"/>
    </source>
</evidence>
<dbReference type="Proteomes" id="UP001597213">
    <property type="component" value="Unassembled WGS sequence"/>
</dbReference>
<sequence>MTEILLFATIYLLAMTIAVPISTRLGLGSVLGYLLAGVAIGPVLGVAGNSVTELQHVAEFGVVMMMFLIGLELDPRALWAMRGSLIGLGGSQIIISTLLIMAVAQWLGQTWQVALVLGMVFSLSSTAIVLQTLNEKQLMQRPGGRNAFAVLLTQDIAAIPMLAVMPLLTSVAIAQPDAAAESEVSVNLLSNLPGWAAALATLAAVGLVVLTGRYLYRPSFTFVHSAHLRELDTALALLVVVGIASLMNMVGLSPALGTFLAGVLLAQSEFRHELEGQIAPFKGLLLGLFFVTVGAGMDFGLLAEFPLVVLGATLGVILIKFVVLGLLARVVRMARRDRMLFSLSLAQAGEFGFVLISFALSLSILPTDLARGVQLVIALSMLATPLMFILYDGLSRMVKEDKPETPADDIDHQEPIIIVGIGRFGQVVNRLVTFSGLKTTVLDHDLQVIQIMRRFGFRGYFGDPTRPEVLDAAGLAHARILVVALDDPQATLRVVELAREARPDLHIIARAYDREQVFRLRRAGADQVVRELFDASIRVGRYVLEKSGHTDYEAAELARIYYAMDRRGLRELADAWDPDVPIEKNQQYIQLAQDLNRSLESALMARFAVDGRARTVEALPDDLAAVDGPTGELLATEPAVPDRSDPPN</sequence>
<comment type="similarity">
    <text evidence="2">Belongs to the monovalent cation:proton antiporter 2 (CPA2) transporter (TC 2.A.37) family.</text>
</comment>
<feature type="transmembrane region" description="Helical" evidence="12">
    <location>
        <begin position="340"/>
        <end position="360"/>
    </location>
</feature>
<feature type="transmembrane region" description="Helical" evidence="12">
    <location>
        <begin position="6"/>
        <end position="23"/>
    </location>
</feature>
<evidence type="ECO:0000256" key="12">
    <source>
        <dbReference type="SAM" id="Phobius"/>
    </source>
</evidence>
<comment type="subcellular location">
    <subcellularLocation>
        <location evidence="1">Membrane</location>
        <topology evidence="1">Multi-pass membrane protein</topology>
    </subcellularLocation>
</comment>
<dbReference type="SUPFAM" id="SSF51735">
    <property type="entry name" value="NAD(P)-binding Rossmann-fold domains"/>
    <property type="match status" value="1"/>
</dbReference>
<dbReference type="Pfam" id="PF00999">
    <property type="entry name" value="Na_H_Exchanger"/>
    <property type="match status" value="1"/>
</dbReference>
<proteinExistence type="inferred from homology"/>
<evidence type="ECO:0000259" key="13">
    <source>
        <dbReference type="PROSITE" id="PS51201"/>
    </source>
</evidence>
<dbReference type="NCBIfam" id="TIGR00932">
    <property type="entry name" value="2a37"/>
    <property type="match status" value="1"/>
</dbReference>
<dbReference type="InterPro" id="IPR004771">
    <property type="entry name" value="K/H_exchanger"/>
</dbReference>
<dbReference type="InterPro" id="IPR006153">
    <property type="entry name" value="Cation/H_exchanger_TM"/>
</dbReference>
<evidence type="ECO:0000256" key="7">
    <source>
        <dbReference type="ARBA" id="ARBA00022958"/>
    </source>
</evidence>
<dbReference type="Gene3D" id="1.20.1530.20">
    <property type="match status" value="1"/>
</dbReference>
<dbReference type="Pfam" id="PF02254">
    <property type="entry name" value="TrkA_N"/>
    <property type="match status" value="1"/>
</dbReference>
<evidence type="ECO:0000256" key="10">
    <source>
        <dbReference type="ARBA" id="ARBA00023136"/>
    </source>
</evidence>
<evidence type="ECO:0000313" key="14">
    <source>
        <dbReference type="EMBL" id="MFD1883084.1"/>
    </source>
</evidence>
<keyword evidence="6 12" id="KW-0812">Transmembrane</keyword>
<comment type="caution">
    <text evidence="14">The sequence shown here is derived from an EMBL/GenBank/DDBJ whole genome shotgun (WGS) entry which is preliminary data.</text>
</comment>